<dbReference type="GO" id="GO:0045454">
    <property type="term" value="P:cell redox homeostasis"/>
    <property type="evidence" value="ECO:0007669"/>
    <property type="project" value="TreeGrafter"/>
</dbReference>
<evidence type="ECO:0000256" key="7">
    <source>
        <dbReference type="ARBA" id="ARBA00023284"/>
    </source>
</evidence>
<evidence type="ECO:0000313" key="14">
    <source>
        <dbReference type="Proteomes" id="UP000824782"/>
    </source>
</evidence>
<dbReference type="Pfam" id="PF08534">
    <property type="entry name" value="Redoxin"/>
    <property type="match status" value="1"/>
</dbReference>
<dbReference type="InterPro" id="IPR036249">
    <property type="entry name" value="Thioredoxin-like_sf"/>
</dbReference>
<accession>A0AAV7ASG4</accession>
<evidence type="ECO:0000256" key="11">
    <source>
        <dbReference type="SAM" id="SignalP"/>
    </source>
</evidence>
<proteinExistence type="inferred from homology"/>
<evidence type="ECO:0000259" key="12">
    <source>
        <dbReference type="PROSITE" id="PS51352"/>
    </source>
</evidence>
<protein>
    <recommendedName>
        <fullName evidence="10">Peroxiredoxin-5</fullName>
        <ecNumber evidence="10">1.11.1.24</ecNumber>
    </recommendedName>
</protein>
<dbReference type="AlphaFoldDB" id="A0AAV7ASG4"/>
<dbReference type="GO" id="GO:0034599">
    <property type="term" value="P:cellular response to oxidative stress"/>
    <property type="evidence" value="ECO:0007669"/>
    <property type="project" value="InterPro"/>
</dbReference>
<dbReference type="CDD" id="cd03013">
    <property type="entry name" value="PRX5_like"/>
    <property type="match status" value="1"/>
</dbReference>
<reference evidence="13" key="1">
    <citation type="thesis" date="2020" institute="ProQuest LLC" country="789 East Eisenhower Parkway, Ann Arbor, MI, USA">
        <title>Comparative Genomics and Chromosome Evolution.</title>
        <authorList>
            <person name="Mudd A.B."/>
        </authorList>
    </citation>
    <scope>NUCLEOTIDE SEQUENCE</scope>
    <source>
        <strain evidence="13">237g6f4</strain>
        <tissue evidence="13">Blood</tissue>
    </source>
</reference>
<dbReference type="Gene3D" id="3.40.30.10">
    <property type="entry name" value="Glutaredoxin"/>
    <property type="match status" value="1"/>
</dbReference>
<evidence type="ECO:0000256" key="2">
    <source>
        <dbReference type="ARBA" id="ARBA00004253"/>
    </source>
</evidence>
<name>A0AAV7ASG4_ENGPU</name>
<evidence type="ECO:0000313" key="13">
    <source>
        <dbReference type="EMBL" id="KAG8564191.1"/>
    </source>
</evidence>
<evidence type="ECO:0000256" key="1">
    <source>
        <dbReference type="ARBA" id="ARBA00003330"/>
    </source>
</evidence>
<dbReference type="EC" id="1.11.1.24" evidence="10"/>
<dbReference type="EMBL" id="WNYA01000007">
    <property type="protein sequence ID" value="KAG8564191.1"/>
    <property type="molecule type" value="Genomic_DNA"/>
</dbReference>
<gene>
    <name evidence="13" type="ORF">GDO81_016362</name>
</gene>
<comment type="subcellular location">
    <subcellularLocation>
        <location evidence="2">Peroxisome matrix</location>
    </subcellularLocation>
</comment>
<keyword evidence="7 10" id="KW-0676">Redox-active center</keyword>
<dbReference type="GO" id="GO:0008379">
    <property type="term" value="F:thioredoxin peroxidase activity"/>
    <property type="evidence" value="ECO:0007669"/>
    <property type="project" value="InterPro"/>
</dbReference>
<feature type="active site" description="Cysteine sulfenic acid (-SOH) intermediate" evidence="9">
    <location>
        <position position="74"/>
    </location>
</feature>
<dbReference type="Proteomes" id="UP000824782">
    <property type="component" value="Unassembled WGS sequence"/>
</dbReference>
<keyword evidence="11" id="KW-0732">Signal</keyword>
<keyword evidence="4 10" id="KW-0575">Peroxidase</keyword>
<dbReference type="PANTHER" id="PTHR10430">
    <property type="entry name" value="PEROXIREDOXIN"/>
    <property type="match status" value="1"/>
</dbReference>
<evidence type="ECO:0000256" key="3">
    <source>
        <dbReference type="ARBA" id="ARBA00010505"/>
    </source>
</evidence>
<evidence type="ECO:0000256" key="10">
    <source>
        <dbReference type="RuleBase" id="RU366011"/>
    </source>
</evidence>
<comment type="similarity">
    <text evidence="3 10">Belongs to the peroxiredoxin family. Prx5 subfamily.</text>
</comment>
<evidence type="ECO:0000256" key="8">
    <source>
        <dbReference type="ARBA" id="ARBA00049091"/>
    </source>
</evidence>
<organism evidence="13 14">
    <name type="scientific">Engystomops pustulosus</name>
    <name type="common">Tungara frog</name>
    <name type="synonym">Physalaemus pustulosus</name>
    <dbReference type="NCBI Taxonomy" id="76066"/>
    <lineage>
        <taxon>Eukaryota</taxon>
        <taxon>Metazoa</taxon>
        <taxon>Chordata</taxon>
        <taxon>Craniata</taxon>
        <taxon>Vertebrata</taxon>
        <taxon>Euteleostomi</taxon>
        <taxon>Amphibia</taxon>
        <taxon>Batrachia</taxon>
        <taxon>Anura</taxon>
        <taxon>Neobatrachia</taxon>
        <taxon>Hyloidea</taxon>
        <taxon>Leptodactylidae</taxon>
        <taxon>Leiuperinae</taxon>
        <taxon>Engystomops</taxon>
    </lineage>
</organism>
<feature type="domain" description="Thioredoxin" evidence="12">
    <location>
        <begin position="30"/>
        <end position="189"/>
    </location>
</feature>
<comment type="function">
    <text evidence="1">Thiol-specific peroxidase that catalyzes the reduction of hydrogen peroxide and organic hydroperoxides to water and alcohols, respectively. Plays a role in cell protection against oxidative stress by detoxifying peroxides and as sensor of hydrogen peroxide-mediated signaling events.</text>
</comment>
<evidence type="ECO:0000256" key="4">
    <source>
        <dbReference type="ARBA" id="ARBA00022559"/>
    </source>
</evidence>
<keyword evidence="6 10" id="KW-0560">Oxidoreductase</keyword>
<dbReference type="PROSITE" id="PS51352">
    <property type="entry name" value="THIOREDOXIN_2"/>
    <property type="match status" value="1"/>
</dbReference>
<dbReference type="InterPro" id="IPR013766">
    <property type="entry name" value="Thioredoxin_domain"/>
</dbReference>
<keyword evidence="14" id="KW-1185">Reference proteome</keyword>
<comment type="catalytic activity">
    <reaction evidence="8 10">
        <text>a hydroperoxide + [thioredoxin]-dithiol = an alcohol + [thioredoxin]-disulfide + H2O</text>
        <dbReference type="Rhea" id="RHEA:62620"/>
        <dbReference type="Rhea" id="RHEA-COMP:10698"/>
        <dbReference type="Rhea" id="RHEA-COMP:10700"/>
        <dbReference type="ChEBI" id="CHEBI:15377"/>
        <dbReference type="ChEBI" id="CHEBI:29950"/>
        <dbReference type="ChEBI" id="CHEBI:30879"/>
        <dbReference type="ChEBI" id="CHEBI:35924"/>
        <dbReference type="ChEBI" id="CHEBI:50058"/>
        <dbReference type="EC" id="1.11.1.24"/>
    </reaction>
</comment>
<evidence type="ECO:0000256" key="5">
    <source>
        <dbReference type="ARBA" id="ARBA00022862"/>
    </source>
</evidence>
<evidence type="ECO:0000256" key="6">
    <source>
        <dbReference type="ARBA" id="ARBA00023002"/>
    </source>
</evidence>
<dbReference type="SUPFAM" id="SSF52833">
    <property type="entry name" value="Thioredoxin-like"/>
    <property type="match status" value="1"/>
</dbReference>
<dbReference type="GO" id="GO:0005782">
    <property type="term" value="C:peroxisomal matrix"/>
    <property type="evidence" value="ECO:0007669"/>
    <property type="project" value="UniProtKB-SubCell"/>
</dbReference>
<keyword evidence="5 10" id="KW-0049">Antioxidant</keyword>
<dbReference type="FunFam" id="3.40.30.10:FF:000020">
    <property type="entry name" value="Peroxiredoxin"/>
    <property type="match status" value="1"/>
</dbReference>
<sequence length="189" mass="19896">MALRFPVSFLLLSPLRLAAQSGVRSRAMSIKVGDALPNVEVFIGGPGKKASIKDVFGDKKGVLFGVPGAFTPGCSKTHLPGYVKEADNLKSAGVEVLACISVNDAFVMSEWGKAHEAEGKIQMLADPCGDFAKAAGLLLDKKELEGLFGNRRCRRFSLVVEGGKVKALNVEEDGTGLTCSLAGNISSQL</sequence>
<dbReference type="PANTHER" id="PTHR10430:SF16">
    <property type="entry name" value="PEROXIREDOXIN-5, MITOCHONDRIAL"/>
    <property type="match status" value="1"/>
</dbReference>
<comment type="caution">
    <text evidence="13">The sequence shown here is derived from an EMBL/GenBank/DDBJ whole genome shotgun (WGS) entry which is preliminary data.</text>
</comment>
<dbReference type="GO" id="GO:0042744">
    <property type="term" value="P:hydrogen peroxide catabolic process"/>
    <property type="evidence" value="ECO:0007669"/>
    <property type="project" value="TreeGrafter"/>
</dbReference>
<evidence type="ECO:0000256" key="9">
    <source>
        <dbReference type="PIRSR" id="PIRSR637944-1"/>
    </source>
</evidence>
<dbReference type="InterPro" id="IPR037944">
    <property type="entry name" value="PRX5-like"/>
</dbReference>
<dbReference type="InterPro" id="IPR013740">
    <property type="entry name" value="Redoxin"/>
</dbReference>
<feature type="chain" id="PRO_5043978276" description="Peroxiredoxin-5" evidence="11">
    <location>
        <begin position="19"/>
        <end position="189"/>
    </location>
</feature>
<feature type="signal peptide" evidence="11">
    <location>
        <begin position="1"/>
        <end position="18"/>
    </location>
</feature>
<dbReference type="GO" id="GO:0005739">
    <property type="term" value="C:mitochondrion"/>
    <property type="evidence" value="ECO:0007669"/>
    <property type="project" value="TreeGrafter"/>
</dbReference>